<feature type="chain" id="PRO_5005247752" evidence="4">
    <location>
        <begin position="28"/>
        <end position="417"/>
    </location>
</feature>
<sequence length="417" mass="46591">MKCLFDLMTRAVIVTFCVSLASNSILAQDTPEKAAQPETKKTTDDTDEVTVKVQGTFESTQSWELSHGLDQFGELEIKKILPHGTEVKEGQTVIWFDTESIDKKLSAAEIDIRLARIAADDEQFAHDQFVAAQKLDRQDAERARQAAKQAYDNYMQFDRDRKIKSAEFDIKMSQASLDNAAEELKQLQQMYDADDLTEESEEIVLKRAKQSVESAQFRLESTEIRSNRTLKQSIPAEEARTEATWERAQMAYEKTLRNLESAKKKRDLERRKAADALSEKETDFEELREQRKSIVIQAPGKGILLYGELNRGALNAKPSPIKVGSKVSTDQVIATVVQPNKMRIRLTLSEADLAGIQVGDSCVIKPAIAPKEEVKGSIDSIASVPFMGTKFDATVKITGKLPEAVKPTMTATVELTK</sequence>
<keyword evidence="6" id="KW-1185">Reference proteome</keyword>
<dbReference type="PANTHER" id="PTHR32347:SF14">
    <property type="entry name" value="EFFLUX SYSTEM COMPONENT YKNX-RELATED"/>
    <property type="match status" value="1"/>
</dbReference>
<evidence type="ECO:0000256" key="3">
    <source>
        <dbReference type="SAM" id="Coils"/>
    </source>
</evidence>
<evidence type="ECO:0000256" key="4">
    <source>
        <dbReference type="SAM" id="SignalP"/>
    </source>
</evidence>
<dbReference type="Proteomes" id="UP000036367">
    <property type="component" value="Unassembled WGS sequence"/>
</dbReference>
<name>A0A0J1B4F0_RHOIS</name>
<evidence type="ECO:0000313" key="5">
    <source>
        <dbReference type="EMBL" id="KLU01627.1"/>
    </source>
</evidence>
<reference evidence="5" key="1">
    <citation type="submission" date="2015-05" db="EMBL/GenBank/DDBJ databases">
        <title>Permanent draft genome of Rhodopirellula islandicus K833.</title>
        <authorList>
            <person name="Kizina J."/>
            <person name="Richter M."/>
            <person name="Glockner F.O."/>
            <person name="Harder J."/>
        </authorList>
    </citation>
    <scope>NUCLEOTIDE SEQUENCE [LARGE SCALE GENOMIC DNA]</scope>
    <source>
        <strain evidence="5">K833</strain>
    </source>
</reference>
<evidence type="ECO:0000256" key="2">
    <source>
        <dbReference type="ARBA" id="ARBA00023054"/>
    </source>
</evidence>
<keyword evidence="4" id="KW-0732">Signal</keyword>
<feature type="coiled-coil region" evidence="3">
    <location>
        <begin position="252"/>
        <end position="290"/>
    </location>
</feature>
<comment type="caution">
    <text evidence="5">The sequence shown here is derived from an EMBL/GenBank/DDBJ whole genome shotgun (WGS) entry which is preliminary data.</text>
</comment>
<feature type="signal peptide" evidence="4">
    <location>
        <begin position="1"/>
        <end position="27"/>
    </location>
</feature>
<dbReference type="InterPro" id="IPR050465">
    <property type="entry name" value="UPF0194_transport"/>
</dbReference>
<dbReference type="GO" id="GO:0030313">
    <property type="term" value="C:cell envelope"/>
    <property type="evidence" value="ECO:0007669"/>
    <property type="project" value="UniProtKB-SubCell"/>
</dbReference>
<dbReference type="PANTHER" id="PTHR32347">
    <property type="entry name" value="EFFLUX SYSTEM COMPONENT YKNX-RELATED"/>
    <property type="match status" value="1"/>
</dbReference>
<evidence type="ECO:0000256" key="1">
    <source>
        <dbReference type="ARBA" id="ARBA00004196"/>
    </source>
</evidence>
<dbReference type="OrthoDB" id="243506at2"/>
<dbReference type="AlphaFoldDB" id="A0A0J1B4F0"/>
<keyword evidence="2 3" id="KW-0175">Coiled coil</keyword>
<evidence type="ECO:0000313" key="6">
    <source>
        <dbReference type="Proteomes" id="UP000036367"/>
    </source>
</evidence>
<organism evidence="5 6">
    <name type="scientific">Rhodopirellula islandica</name>
    <dbReference type="NCBI Taxonomy" id="595434"/>
    <lineage>
        <taxon>Bacteria</taxon>
        <taxon>Pseudomonadati</taxon>
        <taxon>Planctomycetota</taxon>
        <taxon>Planctomycetia</taxon>
        <taxon>Pirellulales</taxon>
        <taxon>Pirellulaceae</taxon>
        <taxon>Rhodopirellula</taxon>
    </lineage>
</organism>
<comment type="subcellular location">
    <subcellularLocation>
        <location evidence="1">Cell envelope</location>
    </subcellularLocation>
</comment>
<proteinExistence type="predicted"/>
<feature type="coiled-coil region" evidence="3">
    <location>
        <begin position="130"/>
        <end position="225"/>
    </location>
</feature>
<dbReference type="Gene3D" id="2.40.30.170">
    <property type="match status" value="1"/>
</dbReference>
<dbReference type="EMBL" id="LECT01000052">
    <property type="protein sequence ID" value="KLU01627.1"/>
    <property type="molecule type" value="Genomic_DNA"/>
</dbReference>
<dbReference type="RefSeq" id="WP_047817191.1">
    <property type="nucleotide sequence ID" value="NZ_LECT01000052.1"/>
</dbReference>
<protein>
    <submittedName>
        <fullName evidence="5">Membrane-fusion protein</fullName>
    </submittedName>
</protein>
<gene>
    <name evidence="5" type="ORF">RISK_006343</name>
</gene>
<dbReference type="PATRIC" id="fig|595434.4.peg.6030"/>
<accession>A0A0J1B4F0</accession>
<dbReference type="STRING" id="595434.RISK_006343"/>